<comment type="caution">
    <text evidence="2">The sequence shown here is derived from an EMBL/GenBank/DDBJ whole genome shotgun (WGS) entry which is preliminary data.</text>
</comment>
<dbReference type="AlphaFoldDB" id="X1NU14"/>
<feature type="non-terminal residue" evidence="2">
    <location>
        <position position="104"/>
    </location>
</feature>
<evidence type="ECO:0000313" key="2">
    <source>
        <dbReference type="EMBL" id="GAI47093.1"/>
    </source>
</evidence>
<name>X1NU14_9ZZZZ</name>
<accession>X1NU14</accession>
<evidence type="ECO:0000256" key="1">
    <source>
        <dbReference type="SAM" id="MobiDB-lite"/>
    </source>
</evidence>
<protein>
    <submittedName>
        <fullName evidence="2">Uncharacterized protein</fullName>
    </submittedName>
</protein>
<dbReference type="EMBL" id="BARV01042273">
    <property type="protein sequence ID" value="GAI47093.1"/>
    <property type="molecule type" value="Genomic_DNA"/>
</dbReference>
<feature type="compositionally biased region" description="Basic and acidic residues" evidence="1">
    <location>
        <begin position="8"/>
        <end position="22"/>
    </location>
</feature>
<sequence>MSENGIRPIDESFLKKKQKPESGHSPVTIVYSENNIAKLVGDIRMCGSEIAEDPMRTELIFKPTSESGQIKVLVGGKQELNARKKMYIYPEIVKRPKLVPHKLK</sequence>
<organism evidence="2">
    <name type="scientific">marine sediment metagenome</name>
    <dbReference type="NCBI Taxonomy" id="412755"/>
    <lineage>
        <taxon>unclassified sequences</taxon>
        <taxon>metagenomes</taxon>
        <taxon>ecological metagenomes</taxon>
    </lineage>
</organism>
<feature type="region of interest" description="Disordered" evidence="1">
    <location>
        <begin position="1"/>
        <end position="26"/>
    </location>
</feature>
<reference evidence="2" key="1">
    <citation type="journal article" date="2014" name="Front. Microbiol.">
        <title>High frequency of phylogenetically diverse reductive dehalogenase-homologous genes in deep subseafloor sedimentary metagenomes.</title>
        <authorList>
            <person name="Kawai M."/>
            <person name="Futagami T."/>
            <person name="Toyoda A."/>
            <person name="Takaki Y."/>
            <person name="Nishi S."/>
            <person name="Hori S."/>
            <person name="Arai W."/>
            <person name="Tsubouchi T."/>
            <person name="Morono Y."/>
            <person name="Uchiyama I."/>
            <person name="Ito T."/>
            <person name="Fujiyama A."/>
            <person name="Inagaki F."/>
            <person name="Takami H."/>
        </authorList>
    </citation>
    <scope>NUCLEOTIDE SEQUENCE</scope>
    <source>
        <strain evidence="2">Expedition CK06-06</strain>
    </source>
</reference>
<proteinExistence type="predicted"/>
<gene>
    <name evidence="2" type="ORF">S06H3_63645</name>
</gene>